<dbReference type="Proteomes" id="UP000186373">
    <property type="component" value="Unassembled WGS sequence"/>
</dbReference>
<dbReference type="RefSeq" id="WP_104669480.1">
    <property type="nucleotide sequence ID" value="NZ_FTNY01000008.1"/>
</dbReference>
<keyword evidence="2" id="KW-1185">Reference proteome</keyword>
<name>A0A1N7K5C9_9FLAO</name>
<evidence type="ECO:0000313" key="2">
    <source>
        <dbReference type="Proteomes" id="UP000186373"/>
    </source>
</evidence>
<proteinExistence type="predicted"/>
<gene>
    <name evidence="1" type="ORF">SAMN05421639_10874</name>
</gene>
<protein>
    <recommendedName>
        <fullName evidence="3">Bacteriocin-type signal sequence-containing protein</fullName>
    </recommendedName>
</protein>
<accession>A0A1N7K5C9</accession>
<dbReference type="OrthoDB" id="1264785at2"/>
<dbReference type="EMBL" id="FTNY01000008">
    <property type="protein sequence ID" value="SIS56778.1"/>
    <property type="molecule type" value="Genomic_DNA"/>
</dbReference>
<evidence type="ECO:0000313" key="1">
    <source>
        <dbReference type="EMBL" id="SIS56778.1"/>
    </source>
</evidence>
<dbReference type="AlphaFoldDB" id="A0A1N7K5C9"/>
<evidence type="ECO:0008006" key="3">
    <source>
        <dbReference type="Google" id="ProtNLM"/>
    </source>
</evidence>
<organism evidence="1 2">
    <name type="scientific">Chryseobacterium shigense</name>
    <dbReference type="NCBI Taxonomy" id="297244"/>
    <lineage>
        <taxon>Bacteria</taxon>
        <taxon>Pseudomonadati</taxon>
        <taxon>Bacteroidota</taxon>
        <taxon>Flavobacteriia</taxon>
        <taxon>Flavobacteriales</taxon>
        <taxon>Weeksellaceae</taxon>
        <taxon>Chryseobacterium group</taxon>
        <taxon>Chryseobacterium</taxon>
    </lineage>
</organism>
<reference evidence="2" key="1">
    <citation type="submission" date="2017-01" db="EMBL/GenBank/DDBJ databases">
        <authorList>
            <person name="Varghese N."/>
            <person name="Submissions S."/>
        </authorList>
    </citation>
    <scope>NUCLEOTIDE SEQUENCE [LARGE SCALE GENOMIC DNA]</scope>
    <source>
        <strain evidence="2">DSM 17126</strain>
    </source>
</reference>
<sequence length="59" mass="6646">MKNLTDNMRKLQKGELKTIKGGIVPIGCNSWDPRKRCCRSWDSEHSSNPTCEDAPPPFA</sequence>